<dbReference type="RefSeq" id="XP_013268812.1">
    <property type="nucleotide sequence ID" value="XM_013413358.1"/>
</dbReference>
<dbReference type="GeneID" id="25297473"/>
<feature type="region of interest" description="Disordered" evidence="1">
    <location>
        <begin position="233"/>
        <end position="297"/>
    </location>
</feature>
<keyword evidence="3" id="KW-1185">Reference proteome</keyword>
<protein>
    <recommendedName>
        <fullName evidence="4">C2H2-type domain-containing protein</fullName>
    </recommendedName>
</protein>
<name>A0A0D2IEJ6_9EURO</name>
<feature type="compositionally biased region" description="Pro residues" evidence="1">
    <location>
        <begin position="172"/>
        <end position="190"/>
    </location>
</feature>
<dbReference type="AlphaFoldDB" id="A0A0D2IEJ6"/>
<dbReference type="InterPro" id="IPR039970">
    <property type="entry name" value="TF_Grauzone"/>
</dbReference>
<proteinExistence type="predicted"/>
<feature type="compositionally biased region" description="Acidic residues" evidence="1">
    <location>
        <begin position="539"/>
        <end position="563"/>
    </location>
</feature>
<feature type="compositionally biased region" description="Basic residues" evidence="1">
    <location>
        <begin position="275"/>
        <end position="294"/>
    </location>
</feature>
<evidence type="ECO:0000256" key="1">
    <source>
        <dbReference type="SAM" id="MobiDB-lite"/>
    </source>
</evidence>
<accession>A0A0D2IEJ6</accession>
<feature type="region of interest" description="Disordered" evidence="1">
    <location>
        <begin position="147"/>
        <end position="197"/>
    </location>
</feature>
<dbReference type="PANTHER" id="PTHR23225">
    <property type="entry name" value="ZINC FINGER PROTEIN"/>
    <property type="match status" value="1"/>
</dbReference>
<feature type="compositionally biased region" description="Acidic residues" evidence="1">
    <location>
        <begin position="573"/>
        <end position="601"/>
    </location>
</feature>
<organism evidence="2 3">
    <name type="scientific">Rhinocladiella mackenziei CBS 650.93</name>
    <dbReference type="NCBI Taxonomy" id="1442369"/>
    <lineage>
        <taxon>Eukaryota</taxon>
        <taxon>Fungi</taxon>
        <taxon>Dikarya</taxon>
        <taxon>Ascomycota</taxon>
        <taxon>Pezizomycotina</taxon>
        <taxon>Eurotiomycetes</taxon>
        <taxon>Chaetothyriomycetidae</taxon>
        <taxon>Chaetothyriales</taxon>
        <taxon>Herpotrichiellaceae</taxon>
        <taxon>Rhinocladiella</taxon>
    </lineage>
</organism>
<dbReference type="GO" id="GO:0003700">
    <property type="term" value="F:DNA-binding transcription factor activity"/>
    <property type="evidence" value="ECO:0007669"/>
    <property type="project" value="InterPro"/>
</dbReference>
<evidence type="ECO:0000313" key="2">
    <source>
        <dbReference type="EMBL" id="KIX01676.1"/>
    </source>
</evidence>
<dbReference type="Proteomes" id="UP000053617">
    <property type="component" value="Unassembled WGS sequence"/>
</dbReference>
<sequence>MHPHSRYQDLLGSERPEYFQESHECESPAPYWRGHEMFPCIDPQLHSLRMGDTHNNAHYPGSIDAHRFLTAYDPIAHGFSPPYQRHESESVLFQLGVLNPWNDNFDECRHLRYLSPTDPWGNTLSSTESSVSDYTLSPDVVRRSHDFPFPQRNREFDGPSVGASSAISHSWPPQPSFVPTLPSPPIPSSHPPLSMRDLQVTRDPEPVEEPMDDKDALHHKLHLPEELELSEQAMSPADSGLGQSIHDDDAVKDEENDCGARESDNDSEFLPAQRTPRRSTTVRRHSLRSPRRQAPRAVIDPSSRVQKPSHNRGALVHMSRSKGKRQTVKKLAPGAKSFPCTFHHYGCRASFASKNEWKRHVASQHLQLGFYRCDLGSCAPEVARNQHKGYNDFNRKDLFTQHCRRMHAPWVGTKKSAESVTKKERDSFEKQLEDIRARCWIDRRKAPAKSKCGFCGQTFEDPKGWEERMEHVGRHLERDGSKIEQEEVDDGLKQWAIAEGVVRPGRRKGEWWLVGFEPEPNRTPRGQRRSRRLIVEHEESAEEENEEDTDNDDEETEAEDEDSIEVHRGDVPMETDDNDDSDSDDADVDADSETDAEAEED</sequence>
<evidence type="ECO:0000313" key="3">
    <source>
        <dbReference type="Proteomes" id="UP000053617"/>
    </source>
</evidence>
<dbReference type="EMBL" id="KN847481">
    <property type="protein sequence ID" value="KIX01676.1"/>
    <property type="molecule type" value="Genomic_DNA"/>
</dbReference>
<feature type="region of interest" description="Disordered" evidence="1">
    <location>
        <begin position="516"/>
        <end position="601"/>
    </location>
</feature>
<dbReference type="VEuPathDB" id="FungiDB:Z518_09402"/>
<gene>
    <name evidence="2" type="ORF">Z518_09402</name>
</gene>
<evidence type="ECO:0008006" key="4">
    <source>
        <dbReference type="Google" id="ProtNLM"/>
    </source>
</evidence>
<dbReference type="HOGENOM" id="CLU_449040_0_0_1"/>
<dbReference type="OrthoDB" id="5388486at2759"/>
<feature type="compositionally biased region" description="Basic and acidic residues" evidence="1">
    <location>
        <begin position="147"/>
        <end position="157"/>
    </location>
</feature>
<reference evidence="2 3" key="1">
    <citation type="submission" date="2015-01" db="EMBL/GenBank/DDBJ databases">
        <title>The Genome Sequence of Rhinocladiella mackenzie CBS 650.93.</title>
        <authorList>
            <consortium name="The Broad Institute Genomics Platform"/>
            <person name="Cuomo C."/>
            <person name="de Hoog S."/>
            <person name="Gorbushina A."/>
            <person name="Stielow B."/>
            <person name="Teixiera M."/>
            <person name="Abouelleil A."/>
            <person name="Chapman S.B."/>
            <person name="Priest M."/>
            <person name="Young S.K."/>
            <person name="Wortman J."/>
            <person name="Nusbaum C."/>
            <person name="Birren B."/>
        </authorList>
    </citation>
    <scope>NUCLEOTIDE SEQUENCE [LARGE SCALE GENOMIC DNA]</scope>
    <source>
        <strain evidence="2 3">CBS 650.93</strain>
    </source>
</reference>
<dbReference type="PANTHER" id="PTHR23225:SF2">
    <property type="entry name" value="AT09679P-RELATED"/>
    <property type="match status" value="1"/>
</dbReference>